<evidence type="ECO:0000256" key="11">
    <source>
        <dbReference type="SAM" id="MobiDB-lite"/>
    </source>
</evidence>
<keyword evidence="9" id="KW-0811">Translocation</keyword>
<feature type="region of interest" description="Disordered" evidence="11">
    <location>
        <begin position="113"/>
        <end position="171"/>
    </location>
</feature>
<proteinExistence type="inferred from homology"/>
<evidence type="ECO:0000256" key="5">
    <source>
        <dbReference type="ARBA" id="ARBA00022692"/>
    </source>
</evidence>
<name>A0A0X3PJ58_SCHSO</name>
<dbReference type="InterPro" id="IPR004728">
    <property type="entry name" value="Sec62"/>
</dbReference>
<feature type="compositionally biased region" description="Basic and acidic residues" evidence="11">
    <location>
        <begin position="355"/>
        <end position="365"/>
    </location>
</feature>
<evidence type="ECO:0000256" key="3">
    <source>
        <dbReference type="ARBA" id="ARBA00021257"/>
    </source>
</evidence>
<keyword evidence="5 12" id="KW-0812">Transmembrane</keyword>
<evidence type="ECO:0000256" key="8">
    <source>
        <dbReference type="ARBA" id="ARBA00022989"/>
    </source>
</evidence>
<keyword evidence="7" id="KW-0653">Protein transport</keyword>
<evidence type="ECO:0000256" key="2">
    <source>
        <dbReference type="ARBA" id="ARBA00010604"/>
    </source>
</evidence>
<dbReference type="EMBL" id="GEEE01011527">
    <property type="protein sequence ID" value="JAP51698.1"/>
    <property type="molecule type" value="Transcribed_RNA"/>
</dbReference>
<organism evidence="13">
    <name type="scientific">Schistocephalus solidus</name>
    <name type="common">Tapeworm</name>
    <dbReference type="NCBI Taxonomy" id="70667"/>
    <lineage>
        <taxon>Eukaryota</taxon>
        <taxon>Metazoa</taxon>
        <taxon>Spiralia</taxon>
        <taxon>Lophotrochozoa</taxon>
        <taxon>Platyhelminthes</taxon>
        <taxon>Cestoda</taxon>
        <taxon>Eucestoda</taxon>
        <taxon>Diphyllobothriidea</taxon>
        <taxon>Diphyllobothriidae</taxon>
        <taxon>Schistocephalus</taxon>
    </lineage>
</organism>
<dbReference type="PANTHER" id="PTHR12443:SF9">
    <property type="entry name" value="TRANSLOCATION PROTEIN SEC62"/>
    <property type="match status" value="1"/>
</dbReference>
<dbReference type="GO" id="GO:0005789">
    <property type="term" value="C:endoplasmic reticulum membrane"/>
    <property type="evidence" value="ECO:0007669"/>
    <property type="project" value="UniProtKB-SubCell"/>
</dbReference>
<gene>
    <name evidence="13" type="primary">SEC62</name>
    <name evidence="13" type="ORF">TR87038</name>
</gene>
<keyword evidence="6" id="KW-0256">Endoplasmic reticulum</keyword>
<evidence type="ECO:0000256" key="7">
    <source>
        <dbReference type="ARBA" id="ARBA00022927"/>
    </source>
</evidence>
<protein>
    <recommendedName>
        <fullName evidence="3">Translocation protein SEC62</fullName>
    </recommendedName>
</protein>
<dbReference type="GO" id="GO:0031204">
    <property type="term" value="P:post-translational protein targeting to membrane, translocation"/>
    <property type="evidence" value="ECO:0007669"/>
    <property type="project" value="TreeGrafter"/>
</dbReference>
<keyword evidence="10 12" id="KW-0472">Membrane</keyword>
<feature type="transmembrane region" description="Helical" evidence="12">
    <location>
        <begin position="247"/>
        <end position="280"/>
    </location>
</feature>
<comment type="similarity">
    <text evidence="2">Belongs to the SEC62 family.</text>
</comment>
<sequence>MDKKKKKAKGSDVYEDPLKPSAFEIEVANYLHNNLPTVDGKLSGCRVSIFYAADAVELLIKSQWSKFKLRNKSTEHVQFSSEESAVRFMTKLLEKNMISRAIKAKKKVVNKRKELEKRKLKTSKGTDSKVSKSEKSQNEVGEHDSETEKVESKSLTESSAEKPESKSKKPSGASFGFPFFSTPAPKPIRLEYTETQVFTLDDPETVYVWIHEPPPSLKTWLLGAALIIGIIFCCFFPIWPWQLRQGAYYLTVLVLLLLCLLFVTALIRLSLYACVFLLSLGQRHFWLFPNFFADCGFFESFRPFYSFEKTAAAAAAASPTKLTKREGKRSSKKAAIPSVESSFPASVDQQLAEGDSEKVSIGKQD</sequence>
<dbReference type="AlphaFoldDB" id="A0A0X3PJ58"/>
<reference evidence="13" key="1">
    <citation type="submission" date="2016-01" db="EMBL/GenBank/DDBJ databases">
        <title>Reference transcriptome for the parasite Schistocephalus solidus: insights into the molecular evolution of parasitism.</title>
        <authorList>
            <person name="Hebert F.O."/>
            <person name="Grambauer S."/>
            <person name="Barber I."/>
            <person name="Landry C.R."/>
            <person name="Aubin-Horth N."/>
        </authorList>
    </citation>
    <scope>NUCLEOTIDE SEQUENCE</scope>
</reference>
<feature type="region of interest" description="Disordered" evidence="11">
    <location>
        <begin position="319"/>
        <end position="365"/>
    </location>
</feature>
<evidence type="ECO:0000256" key="10">
    <source>
        <dbReference type="ARBA" id="ARBA00023136"/>
    </source>
</evidence>
<evidence type="ECO:0000256" key="1">
    <source>
        <dbReference type="ARBA" id="ARBA00004477"/>
    </source>
</evidence>
<dbReference type="PANTHER" id="PTHR12443">
    <property type="entry name" value="TRANSLOCATION PROTEIN SEC62"/>
    <property type="match status" value="1"/>
</dbReference>
<evidence type="ECO:0000313" key="13">
    <source>
        <dbReference type="EMBL" id="JAP51698.1"/>
    </source>
</evidence>
<evidence type="ECO:0000256" key="4">
    <source>
        <dbReference type="ARBA" id="ARBA00022448"/>
    </source>
</evidence>
<feature type="compositionally biased region" description="Basic and acidic residues" evidence="11">
    <location>
        <begin position="124"/>
        <end position="167"/>
    </location>
</feature>
<feature type="compositionally biased region" description="Polar residues" evidence="11">
    <location>
        <begin position="339"/>
        <end position="349"/>
    </location>
</feature>
<accession>A0A0X3PJ58</accession>
<keyword evidence="8 12" id="KW-1133">Transmembrane helix</keyword>
<evidence type="ECO:0000256" key="6">
    <source>
        <dbReference type="ARBA" id="ARBA00022824"/>
    </source>
</evidence>
<comment type="subcellular location">
    <subcellularLocation>
        <location evidence="1">Endoplasmic reticulum membrane</location>
        <topology evidence="1">Multi-pass membrane protein</topology>
    </subcellularLocation>
</comment>
<evidence type="ECO:0000256" key="9">
    <source>
        <dbReference type="ARBA" id="ARBA00023010"/>
    </source>
</evidence>
<evidence type="ECO:0000256" key="12">
    <source>
        <dbReference type="SAM" id="Phobius"/>
    </source>
</evidence>
<keyword evidence="4" id="KW-0813">Transport</keyword>
<dbReference type="Pfam" id="PF03839">
    <property type="entry name" value="Sec62"/>
    <property type="match status" value="1"/>
</dbReference>
<feature type="transmembrane region" description="Helical" evidence="12">
    <location>
        <begin position="220"/>
        <end position="241"/>
    </location>
</feature>